<gene>
    <name evidence="9" type="ORF">J421_4708</name>
</gene>
<dbReference type="EMBL" id="CP007129">
    <property type="protein sequence ID" value="AHG92243.1"/>
    <property type="molecule type" value="Genomic_DNA"/>
</dbReference>
<organism evidence="9 10">
    <name type="scientific">Gemmatirosa kalamazoonensis</name>
    <dbReference type="NCBI Taxonomy" id="861299"/>
    <lineage>
        <taxon>Bacteria</taxon>
        <taxon>Pseudomonadati</taxon>
        <taxon>Gemmatimonadota</taxon>
        <taxon>Gemmatimonadia</taxon>
        <taxon>Gemmatimonadales</taxon>
        <taxon>Gemmatimonadaceae</taxon>
        <taxon>Gemmatirosa</taxon>
    </lineage>
</organism>
<proteinExistence type="predicted"/>
<dbReference type="InterPro" id="IPR013656">
    <property type="entry name" value="PAS_4"/>
</dbReference>
<feature type="domain" description="PAS" evidence="8">
    <location>
        <begin position="27"/>
        <end position="72"/>
    </location>
</feature>
<evidence type="ECO:0000313" key="9">
    <source>
        <dbReference type="EMBL" id="AHG92243.1"/>
    </source>
</evidence>
<reference evidence="9 10" key="1">
    <citation type="journal article" date="2014" name="Genome Announc.">
        <title>Genome Sequence and Methylome of Soil Bacterium Gemmatirosa kalamazoonensis KBS708T, a Member of the Rarely Cultivated Gemmatimonadetes Phylum.</title>
        <authorList>
            <person name="Debruyn J.M."/>
            <person name="Radosevich M."/>
            <person name="Wommack K.E."/>
            <person name="Polson S.W."/>
            <person name="Hauser L.J."/>
            <person name="Fawaz M.N."/>
            <person name="Korlach J."/>
            <person name="Tsai Y.C."/>
        </authorList>
    </citation>
    <scope>NUCLEOTIDE SEQUENCE [LARGE SCALE GENOMIC DNA]</scope>
    <source>
        <strain evidence="9 10">KBS708</strain>
        <plasmid evidence="10">Plasmid 1</plasmid>
    </source>
</reference>
<dbReference type="Gene3D" id="3.30.565.10">
    <property type="entry name" value="Histidine kinase-like ATPase, C-terminal domain"/>
    <property type="match status" value="1"/>
</dbReference>
<evidence type="ECO:0000256" key="1">
    <source>
        <dbReference type="ARBA" id="ARBA00000085"/>
    </source>
</evidence>
<evidence type="ECO:0000259" key="7">
    <source>
        <dbReference type="PROSITE" id="PS50109"/>
    </source>
</evidence>
<dbReference type="KEGG" id="gba:J421_4708"/>
<dbReference type="CDD" id="cd16922">
    <property type="entry name" value="HATPase_EvgS-ArcB-TorS-like"/>
    <property type="match status" value="1"/>
</dbReference>
<comment type="catalytic activity">
    <reaction evidence="1">
        <text>ATP + protein L-histidine = ADP + protein N-phospho-L-histidine.</text>
        <dbReference type="EC" id="2.7.13.3"/>
    </reaction>
</comment>
<dbReference type="EC" id="2.7.13.3" evidence="2"/>
<evidence type="ECO:0000256" key="2">
    <source>
        <dbReference type="ARBA" id="ARBA00012438"/>
    </source>
</evidence>
<dbReference type="CDD" id="cd00082">
    <property type="entry name" value="HisKA"/>
    <property type="match status" value="1"/>
</dbReference>
<dbReference type="SUPFAM" id="SSF47384">
    <property type="entry name" value="Homodimeric domain of signal transducing histidine kinase"/>
    <property type="match status" value="1"/>
</dbReference>
<dbReference type="OrthoDB" id="499174at2"/>
<dbReference type="Proteomes" id="UP000019151">
    <property type="component" value="Plasmid 1"/>
</dbReference>
<dbReference type="CDD" id="cd00130">
    <property type="entry name" value="PAS"/>
    <property type="match status" value="2"/>
</dbReference>
<geneLocation type="plasmid" evidence="9 10">
    <name>1</name>
</geneLocation>
<keyword evidence="3" id="KW-0597">Phosphoprotein</keyword>
<dbReference type="SUPFAM" id="SSF55785">
    <property type="entry name" value="PYP-like sensor domain (PAS domain)"/>
    <property type="match status" value="2"/>
</dbReference>
<dbReference type="InterPro" id="IPR036097">
    <property type="entry name" value="HisK_dim/P_sf"/>
</dbReference>
<dbReference type="NCBIfam" id="TIGR00229">
    <property type="entry name" value="sensory_box"/>
    <property type="match status" value="2"/>
</dbReference>
<dbReference type="Gene3D" id="3.30.450.20">
    <property type="entry name" value="PAS domain"/>
    <property type="match status" value="2"/>
</dbReference>
<dbReference type="AlphaFoldDB" id="W0RRP8"/>
<dbReference type="Gene3D" id="1.10.287.130">
    <property type="match status" value="1"/>
</dbReference>
<evidence type="ECO:0000256" key="3">
    <source>
        <dbReference type="ARBA" id="ARBA00022553"/>
    </source>
</evidence>
<dbReference type="RefSeq" id="WP_025413594.1">
    <property type="nucleotide sequence ID" value="NZ_CP007129.1"/>
</dbReference>
<dbReference type="PROSITE" id="PS50112">
    <property type="entry name" value="PAS"/>
    <property type="match status" value="2"/>
</dbReference>
<keyword evidence="10" id="KW-1185">Reference proteome</keyword>
<dbReference type="InterPro" id="IPR000014">
    <property type="entry name" value="PAS"/>
</dbReference>
<evidence type="ECO:0000256" key="6">
    <source>
        <dbReference type="ARBA" id="ARBA00023012"/>
    </source>
</evidence>
<dbReference type="SMART" id="SM00091">
    <property type="entry name" value="PAS"/>
    <property type="match status" value="2"/>
</dbReference>
<dbReference type="PROSITE" id="PS50109">
    <property type="entry name" value="HIS_KIN"/>
    <property type="match status" value="1"/>
</dbReference>
<dbReference type="InterPro" id="IPR004358">
    <property type="entry name" value="Sig_transdc_His_kin-like_C"/>
</dbReference>
<dbReference type="InterPro" id="IPR005467">
    <property type="entry name" value="His_kinase_dom"/>
</dbReference>
<dbReference type="InParanoid" id="W0RRP8"/>
<evidence type="ECO:0000256" key="5">
    <source>
        <dbReference type="ARBA" id="ARBA00022777"/>
    </source>
</evidence>
<dbReference type="FunCoup" id="W0RRP8">
    <property type="interactions" value="140"/>
</dbReference>
<dbReference type="SUPFAM" id="SSF55874">
    <property type="entry name" value="ATPase domain of HSP90 chaperone/DNA topoisomerase II/histidine kinase"/>
    <property type="match status" value="1"/>
</dbReference>
<feature type="domain" description="PAS" evidence="8">
    <location>
        <begin position="152"/>
        <end position="198"/>
    </location>
</feature>
<dbReference type="PRINTS" id="PR00344">
    <property type="entry name" value="BCTRLSENSOR"/>
</dbReference>
<dbReference type="Pfam" id="PF00512">
    <property type="entry name" value="HisKA"/>
    <property type="match status" value="1"/>
</dbReference>
<dbReference type="PANTHER" id="PTHR43711">
    <property type="entry name" value="TWO-COMPONENT HISTIDINE KINASE"/>
    <property type="match status" value="1"/>
</dbReference>
<keyword evidence="6" id="KW-0902">Two-component regulatory system</keyword>
<sequence>MDSSQASGDGANLVERRARTTIPRRALDAQVAAVLESVTHGFLALDAEWRVTYANPAAVALSGAPPDALVGRIHWDVWPETCGTEVEARYRAVVAERRSAHFEHHYPGRDVWHEIHAFPTVNGGLAVVYRDITEERAAAATRARYAAALAARERELSVILETATDAVLRFDRELRVTFANPAVTRVTGIPADALLGHTPDMLGLPADIVARCTDRLRALLASSCSDEPLSPLTFELDTPSGRRWFEAQTVLEPDADDRPKAVLVVARDITPRVRAEQATAHALAAAEAANRAKAEFLATMSHELRTPLNAIRGYTELIALGVHGPVTDAQRECLERIARSERHLLELITDILDYARIEAGRVAYESSAVALRPLIQDVCSWMERNAQAKGVVLDSDLRPVDVCGDPKRVRQIVVNLLTNAIKFTPPGGRVTLRSAPVSENPADGGVVEVTDTGPGIPPAEQERVFLPFVQLDRGRQNPIGGVGLGLAISREFARGMGGDLRLRSVPNDGSTFTLQLPGPTQCA</sequence>
<keyword evidence="9" id="KW-0614">Plasmid</keyword>
<dbReference type="InterPro" id="IPR035965">
    <property type="entry name" value="PAS-like_dom_sf"/>
</dbReference>
<evidence type="ECO:0000256" key="4">
    <source>
        <dbReference type="ARBA" id="ARBA00022679"/>
    </source>
</evidence>
<keyword evidence="4" id="KW-0808">Transferase</keyword>
<dbReference type="SMART" id="SM00388">
    <property type="entry name" value="HisKA"/>
    <property type="match status" value="1"/>
</dbReference>
<dbReference type="FunFam" id="3.30.565.10:FF:000006">
    <property type="entry name" value="Sensor histidine kinase WalK"/>
    <property type="match status" value="1"/>
</dbReference>
<dbReference type="InterPro" id="IPR050736">
    <property type="entry name" value="Sensor_HK_Regulatory"/>
</dbReference>
<dbReference type="InterPro" id="IPR036890">
    <property type="entry name" value="HATPase_C_sf"/>
</dbReference>
<keyword evidence="5" id="KW-0418">Kinase</keyword>
<dbReference type="PANTHER" id="PTHR43711:SF1">
    <property type="entry name" value="HISTIDINE KINASE 1"/>
    <property type="match status" value="1"/>
</dbReference>
<accession>W0RRP8</accession>
<dbReference type="SMART" id="SM00387">
    <property type="entry name" value="HATPase_c"/>
    <property type="match status" value="1"/>
</dbReference>
<protein>
    <recommendedName>
        <fullName evidence="2">histidine kinase</fullName>
        <ecNumber evidence="2">2.7.13.3</ecNumber>
    </recommendedName>
</protein>
<dbReference type="InterPro" id="IPR003594">
    <property type="entry name" value="HATPase_dom"/>
</dbReference>
<dbReference type="Pfam" id="PF08448">
    <property type="entry name" value="PAS_4"/>
    <property type="match status" value="2"/>
</dbReference>
<evidence type="ECO:0000259" key="8">
    <source>
        <dbReference type="PROSITE" id="PS50112"/>
    </source>
</evidence>
<dbReference type="HOGENOM" id="CLU_000445_89_25_0"/>
<feature type="domain" description="Histidine kinase" evidence="7">
    <location>
        <begin position="299"/>
        <end position="520"/>
    </location>
</feature>
<evidence type="ECO:0000313" key="10">
    <source>
        <dbReference type="Proteomes" id="UP000019151"/>
    </source>
</evidence>
<dbReference type="GO" id="GO:0000155">
    <property type="term" value="F:phosphorelay sensor kinase activity"/>
    <property type="evidence" value="ECO:0007669"/>
    <property type="project" value="InterPro"/>
</dbReference>
<name>W0RRP8_9BACT</name>
<dbReference type="Pfam" id="PF02518">
    <property type="entry name" value="HATPase_c"/>
    <property type="match status" value="1"/>
</dbReference>
<dbReference type="InterPro" id="IPR003661">
    <property type="entry name" value="HisK_dim/P_dom"/>
</dbReference>